<dbReference type="InterPro" id="IPR011006">
    <property type="entry name" value="CheY-like_superfamily"/>
</dbReference>
<dbReference type="Proteomes" id="UP000190140">
    <property type="component" value="Unassembled WGS sequence"/>
</dbReference>
<dbReference type="RefSeq" id="WP_079412848.1">
    <property type="nucleotide sequence ID" value="NZ_MZGW01000006.1"/>
</dbReference>
<dbReference type="PANTHER" id="PTHR44591">
    <property type="entry name" value="STRESS RESPONSE REGULATOR PROTEIN 1"/>
    <property type="match status" value="1"/>
</dbReference>
<keyword evidence="7" id="KW-1185">Reference proteome</keyword>
<dbReference type="SUPFAM" id="SSF52172">
    <property type="entry name" value="CheY-like"/>
    <property type="match status" value="1"/>
</dbReference>
<organism evidence="6 7">
    <name type="scientific">Alkalithermobacter paradoxus</name>
    <dbReference type="NCBI Taxonomy" id="29349"/>
    <lineage>
        <taxon>Bacteria</taxon>
        <taxon>Bacillati</taxon>
        <taxon>Bacillota</taxon>
        <taxon>Clostridia</taxon>
        <taxon>Peptostreptococcales</taxon>
        <taxon>Tepidibacteraceae</taxon>
        <taxon>Alkalithermobacter</taxon>
    </lineage>
</organism>
<gene>
    <name evidence="6" type="primary">spo0F</name>
    <name evidence="6" type="ORF">CLOTH_15890</name>
</gene>
<evidence type="ECO:0000313" key="6">
    <source>
        <dbReference type="EMBL" id="OPJ55286.1"/>
    </source>
</evidence>
<dbReference type="AlphaFoldDB" id="A0A1V4I5N7"/>
<dbReference type="SMART" id="SM00448">
    <property type="entry name" value="REC"/>
    <property type="match status" value="1"/>
</dbReference>
<dbReference type="GO" id="GO:0016740">
    <property type="term" value="F:transferase activity"/>
    <property type="evidence" value="ECO:0007669"/>
    <property type="project" value="UniProtKB-KW"/>
</dbReference>
<dbReference type="Pfam" id="PF00072">
    <property type="entry name" value="Response_reg"/>
    <property type="match status" value="1"/>
</dbReference>
<accession>A0A1V4I5N7</accession>
<evidence type="ECO:0000256" key="4">
    <source>
        <dbReference type="PROSITE-ProRule" id="PRU00169"/>
    </source>
</evidence>
<keyword evidence="2 4" id="KW-0597">Phosphoprotein</keyword>
<comment type="function">
    <text evidence="3">May play the central regulatory role in sporulation. It may be an element of the effector pathway responsible for the activation of sporulation genes in response to nutritional stress. Spo0A may act in concert with spo0H (a sigma factor) to control the expression of some genes that are critical to the sporulation process.</text>
</comment>
<dbReference type="GO" id="GO:0000160">
    <property type="term" value="P:phosphorelay signal transduction system"/>
    <property type="evidence" value="ECO:0007669"/>
    <property type="project" value="InterPro"/>
</dbReference>
<feature type="domain" description="Response regulatory" evidence="5">
    <location>
        <begin position="7"/>
        <end position="120"/>
    </location>
</feature>
<name>A0A1V4I5N7_9FIRM</name>
<dbReference type="Gene3D" id="3.40.50.2300">
    <property type="match status" value="1"/>
</dbReference>
<keyword evidence="6" id="KW-0808">Transferase</keyword>
<dbReference type="InterPro" id="IPR001789">
    <property type="entry name" value="Sig_transdc_resp-reg_receiver"/>
</dbReference>
<evidence type="ECO:0000256" key="2">
    <source>
        <dbReference type="ARBA" id="ARBA00022553"/>
    </source>
</evidence>
<comment type="caution">
    <text evidence="6">The sequence shown here is derived from an EMBL/GenBank/DDBJ whole genome shotgun (WGS) entry which is preliminary data.</text>
</comment>
<evidence type="ECO:0000313" key="7">
    <source>
        <dbReference type="Proteomes" id="UP000190140"/>
    </source>
</evidence>
<proteinExistence type="predicted"/>
<dbReference type="InterPro" id="IPR050595">
    <property type="entry name" value="Bact_response_regulator"/>
</dbReference>
<dbReference type="PANTHER" id="PTHR44591:SF3">
    <property type="entry name" value="RESPONSE REGULATORY DOMAIN-CONTAINING PROTEIN"/>
    <property type="match status" value="1"/>
</dbReference>
<dbReference type="OrthoDB" id="1769137at2"/>
<dbReference type="CDD" id="cd00156">
    <property type="entry name" value="REC"/>
    <property type="match status" value="1"/>
</dbReference>
<dbReference type="STRING" id="29349.CLOTH_15890"/>
<protein>
    <recommendedName>
        <fullName evidence="1">Stage 0 sporulation protein A homolog</fullName>
    </recommendedName>
</protein>
<dbReference type="EMBL" id="MZGW01000006">
    <property type="protein sequence ID" value="OPJ55286.1"/>
    <property type="molecule type" value="Genomic_DNA"/>
</dbReference>
<reference evidence="6 7" key="1">
    <citation type="submission" date="2017-03" db="EMBL/GenBank/DDBJ databases">
        <title>Genome sequence of Clostridium thermoalcaliphilum DSM 7309.</title>
        <authorList>
            <person name="Poehlein A."/>
            <person name="Daniel R."/>
        </authorList>
    </citation>
    <scope>NUCLEOTIDE SEQUENCE [LARGE SCALE GENOMIC DNA]</scope>
    <source>
        <strain evidence="6 7">DSM 7309</strain>
    </source>
</reference>
<evidence type="ECO:0000256" key="1">
    <source>
        <dbReference type="ARBA" id="ARBA00018672"/>
    </source>
</evidence>
<sequence length="121" mass="14022">MSSCEKKLLIVDDEIGLRSLLKSIFEMDYDVYLCEDGDLAISTIEKEKIDVAILDMRLKNMDGLEILENIRKIDQNIKVLILTAFTDPRKIDKLYELNIEEIVQKPFDIFELKGKVDKVVN</sequence>
<dbReference type="PROSITE" id="PS50110">
    <property type="entry name" value="RESPONSE_REGULATORY"/>
    <property type="match status" value="1"/>
</dbReference>
<evidence type="ECO:0000256" key="3">
    <source>
        <dbReference type="ARBA" id="ARBA00024867"/>
    </source>
</evidence>
<feature type="modified residue" description="4-aspartylphosphate" evidence="4">
    <location>
        <position position="55"/>
    </location>
</feature>
<evidence type="ECO:0000259" key="5">
    <source>
        <dbReference type="PROSITE" id="PS50110"/>
    </source>
</evidence>